<organism evidence="2 3">
    <name type="scientific">Oryzihumus leptocrescens</name>
    <dbReference type="NCBI Taxonomy" id="297536"/>
    <lineage>
        <taxon>Bacteria</taxon>
        <taxon>Bacillati</taxon>
        <taxon>Actinomycetota</taxon>
        <taxon>Actinomycetes</taxon>
        <taxon>Micrococcales</taxon>
        <taxon>Intrasporangiaceae</taxon>
        <taxon>Oryzihumus</taxon>
    </lineage>
</organism>
<evidence type="ECO:0008006" key="4">
    <source>
        <dbReference type="Google" id="ProtNLM"/>
    </source>
</evidence>
<accession>A0A542ZGM2</accession>
<feature type="transmembrane region" description="Helical" evidence="1">
    <location>
        <begin position="98"/>
        <end position="116"/>
    </location>
</feature>
<name>A0A542ZGM2_9MICO</name>
<keyword evidence="3" id="KW-1185">Reference proteome</keyword>
<dbReference type="AlphaFoldDB" id="A0A542ZGM2"/>
<protein>
    <recommendedName>
        <fullName evidence="4">Integral membrane protein</fullName>
    </recommendedName>
</protein>
<feature type="transmembrane region" description="Helical" evidence="1">
    <location>
        <begin position="35"/>
        <end position="56"/>
    </location>
</feature>
<evidence type="ECO:0000256" key="1">
    <source>
        <dbReference type="SAM" id="Phobius"/>
    </source>
</evidence>
<reference evidence="2 3" key="1">
    <citation type="submission" date="2019-06" db="EMBL/GenBank/DDBJ databases">
        <title>Sequencing the genomes of 1000 actinobacteria strains.</title>
        <authorList>
            <person name="Klenk H.-P."/>
        </authorList>
    </citation>
    <scope>NUCLEOTIDE SEQUENCE [LARGE SCALE GENOMIC DNA]</scope>
    <source>
        <strain evidence="2 3">DSM 18082</strain>
    </source>
</reference>
<evidence type="ECO:0000313" key="3">
    <source>
        <dbReference type="Proteomes" id="UP000319514"/>
    </source>
</evidence>
<gene>
    <name evidence="2" type="ORF">FB474_0819</name>
</gene>
<dbReference type="Proteomes" id="UP000319514">
    <property type="component" value="Unassembled WGS sequence"/>
</dbReference>
<comment type="caution">
    <text evidence="2">The sequence shown here is derived from an EMBL/GenBank/DDBJ whole genome shotgun (WGS) entry which is preliminary data.</text>
</comment>
<keyword evidence="1" id="KW-1133">Transmembrane helix</keyword>
<feature type="transmembrane region" description="Helical" evidence="1">
    <location>
        <begin position="122"/>
        <end position="140"/>
    </location>
</feature>
<evidence type="ECO:0000313" key="2">
    <source>
        <dbReference type="EMBL" id="TQL59465.1"/>
    </source>
</evidence>
<dbReference type="EMBL" id="VFOQ01000001">
    <property type="protein sequence ID" value="TQL59465.1"/>
    <property type="molecule type" value="Genomic_DNA"/>
</dbReference>
<keyword evidence="1" id="KW-0472">Membrane</keyword>
<proteinExistence type="predicted"/>
<sequence length="146" mass="15747">MGRHRRRHHGWEAPPDTLVRVTTTPEPTTRRAARVAAGVLVVQALAILGFTVFYLVELVRGETSNSSRAVMSMVLFVIAIAFLGLLAWGLWHGLRWARTPAVVWLALLLPVAWGMFQSGVALIGAVVLLTVVVGIGATVLSGRETA</sequence>
<keyword evidence="1" id="KW-0812">Transmembrane</keyword>
<feature type="transmembrane region" description="Helical" evidence="1">
    <location>
        <begin position="68"/>
        <end position="91"/>
    </location>
</feature>